<feature type="domain" description="NACHT" evidence="3">
    <location>
        <begin position="279"/>
        <end position="388"/>
    </location>
</feature>
<gene>
    <name evidence="4" type="ORF">DPMN_009557</name>
</gene>
<evidence type="ECO:0000256" key="1">
    <source>
        <dbReference type="ARBA" id="ARBA00022741"/>
    </source>
</evidence>
<dbReference type="GO" id="GO:0005524">
    <property type="term" value="F:ATP binding"/>
    <property type="evidence" value="ECO:0007669"/>
    <property type="project" value="UniProtKB-KW"/>
</dbReference>
<protein>
    <recommendedName>
        <fullName evidence="3">NACHT domain-containing protein</fullName>
    </recommendedName>
</protein>
<keyword evidence="5" id="KW-1185">Reference proteome</keyword>
<keyword evidence="1" id="KW-0547">Nucleotide-binding</keyword>
<keyword evidence="2" id="KW-0067">ATP-binding</keyword>
<dbReference type="SUPFAM" id="SSF52540">
    <property type="entry name" value="P-loop containing nucleoside triphosphate hydrolases"/>
    <property type="match status" value="1"/>
</dbReference>
<dbReference type="InterPro" id="IPR007111">
    <property type="entry name" value="NACHT_NTPase"/>
</dbReference>
<name>A0A9D4MX59_DREPO</name>
<dbReference type="EMBL" id="JAIWYP010000001">
    <property type="protein sequence ID" value="KAH3885562.1"/>
    <property type="molecule type" value="Genomic_DNA"/>
</dbReference>
<dbReference type="PANTHER" id="PTHR46844:SF1">
    <property type="entry name" value="SLR5058 PROTEIN"/>
    <property type="match status" value="1"/>
</dbReference>
<proteinExistence type="predicted"/>
<evidence type="ECO:0000313" key="5">
    <source>
        <dbReference type="Proteomes" id="UP000828390"/>
    </source>
</evidence>
<dbReference type="Gene3D" id="3.80.10.10">
    <property type="entry name" value="Ribonuclease Inhibitor"/>
    <property type="match status" value="1"/>
</dbReference>
<dbReference type="AlphaFoldDB" id="A0A9D4MX59"/>
<evidence type="ECO:0000259" key="3">
    <source>
        <dbReference type="PROSITE" id="PS50837"/>
    </source>
</evidence>
<dbReference type="PROSITE" id="PS50837">
    <property type="entry name" value="NACHT"/>
    <property type="match status" value="1"/>
</dbReference>
<sequence length="1131" mass="127387">MDRNRKWTTINNTQTLKSIIIEGQDTDTVTSETEVGVTEVNGTVIKGQHVIESAIMEGCHAVTSATEVGATEVNDTAIKGQQVIESVTMEGSDAVTSAAEAGLTEVNATVIKGQRVVESTTMEGRHDINSATEAGVKEVIATTIKGKDVIELATIEGSDAVTSATETGVTEVNATVIKGQQIIKAAILEGRDVITGIKTQKEDEYFDLQCNDLLSRLIDHYRDSVICVPLSTLNPSLDIRVQVIYANPKIHRMKIEKDGKHVKQEQIYKYIDCFCGGFRRLYLQGEPGSGKSFFAAKLVHDWCNVYAPIVKSTKEQIMFGDVDTFQKFRFLFFISLRDSREQTRVSQMIKTQLIYKIYAEDEWESAYKLVLKIMKNIMFLIIQDGLDEWPSKEALPSMDGIPRNQCIVLTTSRPWKLADERIRNSQIDILFHLEGISDPEEFNEKILRCLLDESNDIKKSVKLFKKFLSGRDLVSISSSPMLNTLVVCTWVDGRAKRLTGSSLCELYTTQLDDDYMAERLTGSSLCELYTTLLENLCKKANPQISYFDRNDSPVNCFSRTMYVKPNMEHIDSIAEAAFSFLFSNEQESSLVFSEIHLMAYLSETAKQFALDSGLLSKRKGKTCTDQTLSFIHKTIQEFLTAFHIHMNIDVIDDVISGYLIRNDKSYRDISQMFIFLCGFNISAANKLSTLINELDVLSEYDHYFQKCILTGYKEAVANKNTPIHLQLSHFYFDSGNAKDLMQIWTLNTLRAQSLKVDCWEPNINVTIRSQDASSADCHGPGPVAFPARKDPGPSTLDDEDWVRSSISFIEFDLSLCHNVERLELIGHDDITVQPHALVGLKKLKYLNITYRCKCEALDLSHFEHIESIDLHKRVTLLPLSINNYKTIQCITLRTAYDGLDLSLLENLKSIEISKNVKVLPKPLLIHNKITEIGFRDFDFNSLNNEAIYTWCLLNGADPVQCAGYTPVRPSIERIRFDNIACSSTWLRSLLSTLLTLDHRLMCILSGCNITSFDPDVKTSMQGSDMPSCVEDAASESRIDAYITTDLNNTCTLDVLSDCLGLWEILHGQNVKHLRLQGRFIGLKVYRVPSLSRLLASLSQLETLTKHLSVYIDLQLPPTLKHFTVCYSMLSP</sequence>
<organism evidence="4 5">
    <name type="scientific">Dreissena polymorpha</name>
    <name type="common">Zebra mussel</name>
    <name type="synonym">Mytilus polymorpha</name>
    <dbReference type="NCBI Taxonomy" id="45954"/>
    <lineage>
        <taxon>Eukaryota</taxon>
        <taxon>Metazoa</taxon>
        <taxon>Spiralia</taxon>
        <taxon>Lophotrochozoa</taxon>
        <taxon>Mollusca</taxon>
        <taxon>Bivalvia</taxon>
        <taxon>Autobranchia</taxon>
        <taxon>Heteroconchia</taxon>
        <taxon>Euheterodonta</taxon>
        <taxon>Imparidentia</taxon>
        <taxon>Neoheterodontei</taxon>
        <taxon>Myida</taxon>
        <taxon>Dreissenoidea</taxon>
        <taxon>Dreissenidae</taxon>
        <taxon>Dreissena</taxon>
    </lineage>
</organism>
<dbReference type="PANTHER" id="PTHR46844">
    <property type="entry name" value="SLR5058 PROTEIN"/>
    <property type="match status" value="1"/>
</dbReference>
<evidence type="ECO:0000313" key="4">
    <source>
        <dbReference type="EMBL" id="KAH3885562.1"/>
    </source>
</evidence>
<dbReference type="Pfam" id="PF05729">
    <property type="entry name" value="NACHT"/>
    <property type="match status" value="1"/>
</dbReference>
<reference evidence="4" key="1">
    <citation type="journal article" date="2019" name="bioRxiv">
        <title>The Genome of the Zebra Mussel, Dreissena polymorpha: A Resource for Invasive Species Research.</title>
        <authorList>
            <person name="McCartney M.A."/>
            <person name="Auch B."/>
            <person name="Kono T."/>
            <person name="Mallez S."/>
            <person name="Zhang Y."/>
            <person name="Obille A."/>
            <person name="Becker A."/>
            <person name="Abrahante J.E."/>
            <person name="Garbe J."/>
            <person name="Badalamenti J.P."/>
            <person name="Herman A."/>
            <person name="Mangelson H."/>
            <person name="Liachko I."/>
            <person name="Sullivan S."/>
            <person name="Sone E.D."/>
            <person name="Koren S."/>
            <person name="Silverstein K.A.T."/>
            <person name="Beckman K.B."/>
            <person name="Gohl D.M."/>
        </authorList>
    </citation>
    <scope>NUCLEOTIDE SEQUENCE</scope>
    <source>
        <strain evidence="4">Duluth1</strain>
        <tissue evidence="4">Whole animal</tissue>
    </source>
</reference>
<accession>A0A9D4MX59</accession>
<dbReference type="Proteomes" id="UP000828390">
    <property type="component" value="Unassembled WGS sequence"/>
</dbReference>
<dbReference type="OrthoDB" id="6218297at2759"/>
<dbReference type="SUPFAM" id="SSF52058">
    <property type="entry name" value="L domain-like"/>
    <property type="match status" value="1"/>
</dbReference>
<dbReference type="InterPro" id="IPR032675">
    <property type="entry name" value="LRR_dom_sf"/>
</dbReference>
<reference evidence="4" key="2">
    <citation type="submission" date="2020-11" db="EMBL/GenBank/DDBJ databases">
        <authorList>
            <person name="McCartney M.A."/>
            <person name="Auch B."/>
            <person name="Kono T."/>
            <person name="Mallez S."/>
            <person name="Becker A."/>
            <person name="Gohl D.M."/>
            <person name="Silverstein K.A.T."/>
            <person name="Koren S."/>
            <person name="Bechman K.B."/>
            <person name="Herman A."/>
            <person name="Abrahante J.E."/>
            <person name="Garbe J."/>
        </authorList>
    </citation>
    <scope>NUCLEOTIDE SEQUENCE</scope>
    <source>
        <strain evidence="4">Duluth1</strain>
        <tissue evidence="4">Whole animal</tissue>
    </source>
</reference>
<evidence type="ECO:0000256" key="2">
    <source>
        <dbReference type="ARBA" id="ARBA00022840"/>
    </source>
</evidence>
<comment type="caution">
    <text evidence="4">The sequence shown here is derived from an EMBL/GenBank/DDBJ whole genome shotgun (WGS) entry which is preliminary data.</text>
</comment>
<dbReference type="InterPro" id="IPR027417">
    <property type="entry name" value="P-loop_NTPase"/>
</dbReference>
<dbReference type="Gene3D" id="3.40.50.300">
    <property type="entry name" value="P-loop containing nucleotide triphosphate hydrolases"/>
    <property type="match status" value="1"/>
</dbReference>